<dbReference type="RefSeq" id="WP_163660872.1">
    <property type="nucleotide sequence ID" value="NZ_QXHD01000004.1"/>
</dbReference>
<dbReference type="Proteomes" id="UP000481033">
    <property type="component" value="Unassembled WGS sequence"/>
</dbReference>
<comment type="caution">
    <text evidence="2">The sequence shown here is derived from an EMBL/GenBank/DDBJ whole genome shotgun (WGS) entry which is preliminary data.</text>
</comment>
<feature type="compositionally biased region" description="Low complexity" evidence="1">
    <location>
        <begin position="116"/>
        <end position="137"/>
    </location>
</feature>
<reference evidence="2 3" key="1">
    <citation type="journal article" date="2020" name="Microb. Ecol.">
        <title>Ecogenomics of the Marine Benthic Filamentous Cyanobacterium Adonisia.</title>
        <authorList>
            <person name="Walter J.M."/>
            <person name="Coutinho F.H."/>
            <person name="Leomil L."/>
            <person name="Hargreaves P.I."/>
            <person name="Campeao M.E."/>
            <person name="Vieira V.V."/>
            <person name="Silva B.S."/>
            <person name="Fistarol G.O."/>
            <person name="Salomon P.S."/>
            <person name="Sawabe T."/>
            <person name="Mino S."/>
            <person name="Hosokawa M."/>
            <person name="Miyashita H."/>
            <person name="Maruyama F."/>
            <person name="van Verk M.C."/>
            <person name="Dutilh B.E."/>
            <person name="Thompson C.C."/>
            <person name="Thompson F.L."/>
        </authorList>
    </citation>
    <scope>NUCLEOTIDE SEQUENCE [LARGE SCALE GENOMIC DNA]</scope>
    <source>
        <strain evidence="2 3">CCMR0081</strain>
    </source>
</reference>
<feature type="region of interest" description="Disordered" evidence="1">
    <location>
        <begin position="1"/>
        <end position="28"/>
    </location>
</feature>
<evidence type="ECO:0000313" key="3">
    <source>
        <dbReference type="Proteomes" id="UP000481033"/>
    </source>
</evidence>
<dbReference type="EMBL" id="QXHD01000004">
    <property type="protein sequence ID" value="NEZ60039.1"/>
    <property type="molecule type" value="Genomic_DNA"/>
</dbReference>
<protein>
    <submittedName>
        <fullName evidence="2">Uncharacterized protein</fullName>
    </submittedName>
</protein>
<feature type="region of interest" description="Disordered" evidence="1">
    <location>
        <begin position="103"/>
        <end position="169"/>
    </location>
</feature>
<evidence type="ECO:0000313" key="2">
    <source>
        <dbReference type="EMBL" id="NEZ60039.1"/>
    </source>
</evidence>
<organism evidence="2 3">
    <name type="scientific">Adonisia turfae CCMR0081</name>
    <dbReference type="NCBI Taxonomy" id="2292702"/>
    <lineage>
        <taxon>Bacteria</taxon>
        <taxon>Bacillati</taxon>
        <taxon>Cyanobacteriota</taxon>
        <taxon>Adonisia</taxon>
        <taxon>Adonisia turfae</taxon>
    </lineage>
</organism>
<dbReference type="AlphaFoldDB" id="A0A6M0RV56"/>
<evidence type="ECO:0000256" key="1">
    <source>
        <dbReference type="SAM" id="MobiDB-lite"/>
    </source>
</evidence>
<proteinExistence type="predicted"/>
<keyword evidence="3" id="KW-1185">Reference proteome</keyword>
<gene>
    <name evidence="2" type="ORF">DXZ20_31230</name>
</gene>
<sequence length="169" mass="18634">MAKKKSTPKNENPPSRKRVSFSISSDPDTVEGRIVNHLRDNKMVNMRESVIRALKAYYLPWAYEDEVSKEEAQVLARNAIDELEFRIFQIRRHFLAGEAYGPKLSEALGGSPPPVASNGSSSNGNGSLAPNSIIEKITPPKPKPGDANPSSLTDILEDEDIDPDVLDDF</sequence>
<name>A0A6M0RV56_9CYAN</name>
<feature type="compositionally biased region" description="Acidic residues" evidence="1">
    <location>
        <begin position="155"/>
        <end position="169"/>
    </location>
</feature>
<accession>A0A6M0RV56</accession>